<keyword evidence="3 8" id="KW-1134">Transmembrane beta strand</keyword>
<dbReference type="PANTHER" id="PTHR47234:SF2">
    <property type="entry name" value="TONB-DEPENDENT RECEPTOR"/>
    <property type="match status" value="1"/>
</dbReference>
<evidence type="ECO:0000313" key="13">
    <source>
        <dbReference type="Proteomes" id="UP001235664"/>
    </source>
</evidence>
<comment type="subcellular location">
    <subcellularLocation>
        <location evidence="1 8">Cell outer membrane</location>
        <topology evidence="1 8">Multi-pass membrane protein</topology>
    </subcellularLocation>
</comment>
<evidence type="ECO:0000256" key="7">
    <source>
        <dbReference type="ARBA" id="ARBA00023237"/>
    </source>
</evidence>
<dbReference type="RefSeq" id="WP_305930272.1">
    <property type="nucleotide sequence ID" value="NZ_JAVAIL010000003.1"/>
</dbReference>
<dbReference type="Gene3D" id="2.170.130.10">
    <property type="entry name" value="TonB-dependent receptor, plug domain"/>
    <property type="match status" value="1"/>
</dbReference>
<dbReference type="Pfam" id="PF00593">
    <property type="entry name" value="TonB_dep_Rec_b-barrel"/>
    <property type="match status" value="1"/>
</dbReference>
<dbReference type="SUPFAM" id="SSF56935">
    <property type="entry name" value="Porins"/>
    <property type="match status" value="1"/>
</dbReference>
<accession>A0ABT9HA39</accession>
<evidence type="ECO:0000256" key="1">
    <source>
        <dbReference type="ARBA" id="ARBA00004571"/>
    </source>
</evidence>
<keyword evidence="12" id="KW-0675">Receptor</keyword>
<evidence type="ECO:0000256" key="9">
    <source>
        <dbReference type="RuleBase" id="RU003357"/>
    </source>
</evidence>
<comment type="caution">
    <text evidence="12">The sequence shown here is derived from an EMBL/GenBank/DDBJ whole genome shotgun (WGS) entry which is preliminary data.</text>
</comment>
<evidence type="ECO:0000256" key="2">
    <source>
        <dbReference type="ARBA" id="ARBA00022448"/>
    </source>
</evidence>
<evidence type="ECO:0000256" key="3">
    <source>
        <dbReference type="ARBA" id="ARBA00022452"/>
    </source>
</evidence>
<dbReference type="PROSITE" id="PS52016">
    <property type="entry name" value="TONB_DEPENDENT_REC_3"/>
    <property type="match status" value="1"/>
</dbReference>
<dbReference type="Pfam" id="PF07715">
    <property type="entry name" value="Plug"/>
    <property type="match status" value="1"/>
</dbReference>
<dbReference type="EMBL" id="JAVAIL010000003">
    <property type="protein sequence ID" value="MDP4540131.1"/>
    <property type="molecule type" value="Genomic_DNA"/>
</dbReference>
<sequence length="1020" mass="108076">MTGNRLDHSCALWALAAGIASLTPTVALGQEAVEGAQGPVINEPGPVSDEDDRTIVVTGSLIRGTPEDSALNVSVFTTEEFAQEGVTSPLDFIKDIPAVGPVLGDSNQFSAAAQGLGGVGSLNLRNLGPTRTLVLLNGHRTIVSPGDGIVDTNLLPLFALERVELLKDGAAVTYGSDAVAGVANFITRKNFEGIELQGDYRFIQDSDGDYTASILAGQNLGEDVNLLLGFGYRHRSPLAAIDRDYANLPYEINPAGYSLVSNPATYFPAIRTTGPIRNNPAAARRPTVVAGTPFQDAGCAALGGTQLFSGGTTPLCAYQFTDYNNLVEEQDFYQAFGQLNVDLSSAVRFNADVLWARSVTRTALSPSYPSTTGPAGPGTQFNYFVPSTNPGFAAFAAQTGFPATTAIPAPYGAAILLYRPFALGGNPLADSPYGNESFGKNNSWRVSSGLEFDLDSELVASLQGTYIQSSSESLVPDYLPVRLQNALDGLGGPDCNVATGTPGQGGCRFYNPFSNALALNQITGQTNPGYTGPAGQANANDPELLRFLFGNTGTLQQEQNLIVDGLISGGLGGLDLGAGPVQFGVGAQYRSTNFDTRGRNDEGLFLNDPQRNPCRIPGDTTCAVRTGPFAFLGQSRNIELFSDVYAVFGEVQIPLLDALEVNLALRYEDYGGQTGSTLDPKGSFRFEATPWLVLRGSASTTFRGPLPSNVSPTTVTALQAIDAANGGFLSVDITGDPALRPESAFTYNLGAVIQSRNFNASVDYWSYDFEDAIALEDENAIASAVVPERGGLADCSNPLADRLTFANGCIQGVTRGADLARVQTFIVNSAPVKTNGFDFSADYTFFFGESAFTLGAAATWTLNYDVEPQVVEGVEISGAYDAVGFANFDRAPGTISEVKGNAFANLNVGNLNARYVFRYASGVTDDRCPSDAPCFVATAGTSFGDRTTETDFGREIPALQQHDFTLLYDLAFASAEVQLQASVENIFDEDPPAARFELGYNPFIGTPLGRTFRLGAKVRF</sequence>
<evidence type="ECO:0000313" key="12">
    <source>
        <dbReference type="EMBL" id="MDP4540131.1"/>
    </source>
</evidence>
<dbReference type="InterPro" id="IPR012910">
    <property type="entry name" value="Plug_dom"/>
</dbReference>
<organism evidence="12 13">
    <name type="scientific">Qipengyuania benthica</name>
    <dbReference type="NCBI Taxonomy" id="3067651"/>
    <lineage>
        <taxon>Bacteria</taxon>
        <taxon>Pseudomonadati</taxon>
        <taxon>Pseudomonadota</taxon>
        <taxon>Alphaproteobacteria</taxon>
        <taxon>Sphingomonadales</taxon>
        <taxon>Erythrobacteraceae</taxon>
        <taxon>Qipengyuania</taxon>
    </lineage>
</organism>
<keyword evidence="5 9" id="KW-0798">TonB box</keyword>
<keyword evidence="7 8" id="KW-0998">Cell outer membrane</keyword>
<evidence type="ECO:0000256" key="4">
    <source>
        <dbReference type="ARBA" id="ARBA00022692"/>
    </source>
</evidence>
<evidence type="ECO:0000256" key="8">
    <source>
        <dbReference type="PROSITE-ProRule" id="PRU01360"/>
    </source>
</evidence>
<comment type="similarity">
    <text evidence="8 9">Belongs to the TonB-dependent receptor family.</text>
</comment>
<gene>
    <name evidence="12" type="ORF">Q9K01_10880</name>
</gene>
<evidence type="ECO:0000256" key="5">
    <source>
        <dbReference type="ARBA" id="ARBA00023077"/>
    </source>
</evidence>
<dbReference type="InterPro" id="IPR037066">
    <property type="entry name" value="Plug_dom_sf"/>
</dbReference>
<dbReference type="InterPro" id="IPR039426">
    <property type="entry name" value="TonB-dep_rcpt-like"/>
</dbReference>
<keyword evidence="6 8" id="KW-0472">Membrane</keyword>
<keyword evidence="13" id="KW-1185">Reference proteome</keyword>
<dbReference type="InterPro" id="IPR036942">
    <property type="entry name" value="Beta-barrel_TonB_sf"/>
</dbReference>
<evidence type="ECO:0000259" key="11">
    <source>
        <dbReference type="Pfam" id="PF07715"/>
    </source>
</evidence>
<keyword evidence="2 8" id="KW-0813">Transport</keyword>
<feature type="domain" description="TonB-dependent receptor plug" evidence="11">
    <location>
        <begin position="67"/>
        <end position="182"/>
    </location>
</feature>
<protein>
    <submittedName>
        <fullName evidence="12">TonB-dependent receptor</fullName>
    </submittedName>
</protein>
<dbReference type="InterPro" id="IPR000531">
    <property type="entry name" value="Beta-barrel_TonB"/>
</dbReference>
<proteinExistence type="inferred from homology"/>
<evidence type="ECO:0000259" key="10">
    <source>
        <dbReference type="Pfam" id="PF00593"/>
    </source>
</evidence>
<dbReference type="PANTHER" id="PTHR47234">
    <property type="match status" value="1"/>
</dbReference>
<dbReference type="Gene3D" id="2.40.170.20">
    <property type="entry name" value="TonB-dependent receptor, beta-barrel domain"/>
    <property type="match status" value="1"/>
</dbReference>
<evidence type="ECO:0000256" key="6">
    <source>
        <dbReference type="ARBA" id="ARBA00023136"/>
    </source>
</evidence>
<feature type="domain" description="TonB-dependent receptor-like beta-barrel" evidence="10">
    <location>
        <begin position="424"/>
        <end position="986"/>
    </location>
</feature>
<reference evidence="12 13" key="1">
    <citation type="submission" date="2023-08" db="EMBL/GenBank/DDBJ databases">
        <title>genomic of DY56.</title>
        <authorList>
            <person name="Wang Y."/>
        </authorList>
    </citation>
    <scope>NUCLEOTIDE SEQUENCE [LARGE SCALE GENOMIC DNA]</scope>
    <source>
        <strain evidence="12 13">DY56-A-20</strain>
    </source>
</reference>
<keyword evidence="4 8" id="KW-0812">Transmembrane</keyword>
<dbReference type="Proteomes" id="UP001235664">
    <property type="component" value="Unassembled WGS sequence"/>
</dbReference>
<name>A0ABT9HA39_9SPHN</name>